<reference evidence="2" key="1">
    <citation type="submission" date="2023-03" db="EMBL/GenBank/DDBJ databases">
        <title>Massive genome expansion in bonnet fungi (Mycena s.s.) driven by repeated elements and novel gene families across ecological guilds.</title>
        <authorList>
            <consortium name="Lawrence Berkeley National Laboratory"/>
            <person name="Harder C.B."/>
            <person name="Miyauchi S."/>
            <person name="Viragh M."/>
            <person name="Kuo A."/>
            <person name="Thoen E."/>
            <person name="Andreopoulos B."/>
            <person name="Lu D."/>
            <person name="Skrede I."/>
            <person name="Drula E."/>
            <person name="Henrissat B."/>
            <person name="Morin E."/>
            <person name="Kohler A."/>
            <person name="Barry K."/>
            <person name="LaButti K."/>
            <person name="Morin E."/>
            <person name="Salamov A."/>
            <person name="Lipzen A."/>
            <person name="Mereny Z."/>
            <person name="Hegedus B."/>
            <person name="Baldrian P."/>
            <person name="Stursova M."/>
            <person name="Weitz H."/>
            <person name="Taylor A."/>
            <person name="Grigoriev I.V."/>
            <person name="Nagy L.G."/>
            <person name="Martin F."/>
            <person name="Kauserud H."/>
        </authorList>
    </citation>
    <scope>NUCLEOTIDE SEQUENCE</scope>
    <source>
        <strain evidence="2">9284</strain>
    </source>
</reference>
<evidence type="ECO:0000313" key="3">
    <source>
        <dbReference type="Proteomes" id="UP001221142"/>
    </source>
</evidence>
<dbReference type="InterPro" id="IPR036866">
    <property type="entry name" value="RibonucZ/Hydroxyglut_hydro"/>
</dbReference>
<sequence>MVFSDRCSPSQIIGPKRFTRESNFTPSSSPITTTTSVMDTTTLQNLFKRPHAPHVFAPIGNASYFRDLGKVEFDITFTPGQHFTGHGIFDRFKTLWGGWVVEGVASEGTGADEPQAKVYFGGDTGYRTVPSSSDEGPETLPVCPAFKEIGERWGGFHFAMIPIGGYSPRGSLSTVHCAPRDSVALFKDIKARRALGMHWGTWILTSEPVLEPPELLATECAKVGIKEGRFGVCGIGETLEFDVGAKDEA</sequence>
<dbReference type="PANTHER" id="PTHR15032:SF4">
    <property type="entry name" value="N-ACYL-PHOSPHATIDYLETHANOLAMINE-HYDROLYZING PHOSPHOLIPASE D"/>
    <property type="match status" value="1"/>
</dbReference>
<name>A0AAD7B6W5_9AGAR</name>
<evidence type="ECO:0000259" key="1">
    <source>
        <dbReference type="Pfam" id="PF12706"/>
    </source>
</evidence>
<dbReference type="InterPro" id="IPR001279">
    <property type="entry name" value="Metallo-B-lactamas"/>
</dbReference>
<proteinExistence type="predicted"/>
<protein>
    <submittedName>
        <fullName evidence="2">Beta-lactamase superfamily domain-containing protein</fullName>
    </submittedName>
</protein>
<dbReference type="GO" id="GO:0005737">
    <property type="term" value="C:cytoplasm"/>
    <property type="evidence" value="ECO:0007669"/>
    <property type="project" value="TreeGrafter"/>
</dbReference>
<dbReference type="GO" id="GO:0070290">
    <property type="term" value="F:N-acylphosphatidylethanolamine-specific phospholipase D activity"/>
    <property type="evidence" value="ECO:0007669"/>
    <property type="project" value="TreeGrafter"/>
</dbReference>
<dbReference type="PANTHER" id="PTHR15032">
    <property type="entry name" value="N-ACYL-PHOSPHATIDYLETHANOLAMINE-HYDROLYZING PHOSPHOLIPASE D"/>
    <property type="match status" value="1"/>
</dbReference>
<dbReference type="Gene3D" id="3.60.15.10">
    <property type="entry name" value="Ribonuclease Z/Hydroxyacylglutathione hydrolase-like"/>
    <property type="match status" value="1"/>
</dbReference>
<comment type="caution">
    <text evidence="2">The sequence shown here is derived from an EMBL/GenBank/DDBJ whole genome shotgun (WGS) entry which is preliminary data.</text>
</comment>
<evidence type="ECO:0000313" key="2">
    <source>
        <dbReference type="EMBL" id="KAJ7612065.1"/>
    </source>
</evidence>
<dbReference type="SUPFAM" id="SSF56281">
    <property type="entry name" value="Metallo-hydrolase/oxidoreductase"/>
    <property type="match status" value="1"/>
</dbReference>
<keyword evidence="3" id="KW-1185">Reference proteome</keyword>
<dbReference type="GO" id="GO:0070292">
    <property type="term" value="P:N-acylphosphatidylethanolamine metabolic process"/>
    <property type="evidence" value="ECO:0007669"/>
    <property type="project" value="TreeGrafter"/>
</dbReference>
<dbReference type="Proteomes" id="UP001221142">
    <property type="component" value="Unassembled WGS sequence"/>
</dbReference>
<dbReference type="AlphaFoldDB" id="A0AAD7B6W5"/>
<dbReference type="EMBL" id="JARKIF010000031">
    <property type="protein sequence ID" value="KAJ7612065.1"/>
    <property type="molecule type" value="Genomic_DNA"/>
</dbReference>
<feature type="domain" description="Metallo-beta-lactamase" evidence="1">
    <location>
        <begin position="57"/>
        <end position="199"/>
    </location>
</feature>
<gene>
    <name evidence="2" type="ORF">FB45DRAFT_1117748</name>
</gene>
<dbReference type="GO" id="GO:0070291">
    <property type="term" value="P:N-acylethanolamine metabolic process"/>
    <property type="evidence" value="ECO:0007669"/>
    <property type="project" value="TreeGrafter"/>
</dbReference>
<dbReference type="Pfam" id="PF12706">
    <property type="entry name" value="Lactamase_B_2"/>
    <property type="match status" value="1"/>
</dbReference>
<accession>A0AAD7B6W5</accession>
<organism evidence="2 3">
    <name type="scientific">Roridomyces roridus</name>
    <dbReference type="NCBI Taxonomy" id="1738132"/>
    <lineage>
        <taxon>Eukaryota</taxon>
        <taxon>Fungi</taxon>
        <taxon>Dikarya</taxon>
        <taxon>Basidiomycota</taxon>
        <taxon>Agaricomycotina</taxon>
        <taxon>Agaricomycetes</taxon>
        <taxon>Agaricomycetidae</taxon>
        <taxon>Agaricales</taxon>
        <taxon>Marasmiineae</taxon>
        <taxon>Mycenaceae</taxon>
        <taxon>Roridomyces</taxon>
    </lineage>
</organism>